<dbReference type="SUPFAM" id="SSF52402">
    <property type="entry name" value="Adenine nucleotide alpha hydrolases-like"/>
    <property type="match status" value="2"/>
</dbReference>
<evidence type="ECO:0000256" key="1">
    <source>
        <dbReference type="ARBA" id="ARBA00008791"/>
    </source>
</evidence>
<sequence length="292" mass="30945">MFKHILLPTDGTPASLRATRIAVELARRCGAQLTALHVVKQLPAHNPPGGVATVADIDSTVEAQQNAAACLAHVETMALARGMPCHATQVAHASPGRAIVEFAKQHACDLIVMGTHGRHGLERFVLGSKTEEVLLAARVPVLVCQDEPSLTFERILILVDGTDASERAVQLCMNTAATLGSHVYALSVISPLPTVNLLADYIEGGGCFKRVTSSAQALLDQAKHAGDMVGVKVSTEYTFDHRPDTVAIARATAHGCDMIVVPGKGSGHRRSFLHDVARSILRNGEVPVLVCP</sequence>
<dbReference type="InterPro" id="IPR006015">
    <property type="entry name" value="Universal_stress_UspA"/>
</dbReference>
<feature type="domain" description="UspA" evidence="2">
    <location>
        <begin position="1"/>
        <end position="144"/>
    </location>
</feature>
<dbReference type="PRINTS" id="PR01438">
    <property type="entry name" value="UNVRSLSTRESS"/>
</dbReference>
<protein>
    <submittedName>
        <fullName evidence="3">Universal stress protein</fullName>
    </submittedName>
</protein>
<gene>
    <name evidence="3" type="ORF">HBF26_00680</name>
</gene>
<proteinExistence type="inferred from homology"/>
<name>A0ABX0PY10_9GAMM</name>
<evidence type="ECO:0000313" key="4">
    <source>
        <dbReference type="Proteomes" id="UP001429601"/>
    </source>
</evidence>
<dbReference type="EMBL" id="JAAQQR010000001">
    <property type="protein sequence ID" value="NID03383.1"/>
    <property type="molecule type" value="Genomic_DNA"/>
</dbReference>
<reference evidence="3 4" key="1">
    <citation type="journal article" date="2011" name="Curr. Microbiol.">
        <title>Luteibacter jiangsuensis sp. nov.: a methamidophos-degrading bacterium isolated from a methamidophos-manufacturing factory.</title>
        <authorList>
            <person name="Wang L."/>
            <person name="Wang G.L."/>
            <person name="Li S.P."/>
            <person name="Jiang J.D."/>
        </authorList>
    </citation>
    <scope>NUCLEOTIDE SEQUENCE [LARGE SCALE GENOMIC DNA]</scope>
    <source>
        <strain evidence="3 4">CGMCC 1.10133</strain>
    </source>
</reference>
<evidence type="ECO:0000313" key="3">
    <source>
        <dbReference type="EMBL" id="NID03383.1"/>
    </source>
</evidence>
<dbReference type="CDD" id="cd00293">
    <property type="entry name" value="USP-like"/>
    <property type="match status" value="2"/>
</dbReference>
<dbReference type="Gene3D" id="3.40.50.620">
    <property type="entry name" value="HUPs"/>
    <property type="match status" value="2"/>
</dbReference>
<dbReference type="InterPro" id="IPR014729">
    <property type="entry name" value="Rossmann-like_a/b/a_fold"/>
</dbReference>
<dbReference type="InterPro" id="IPR006016">
    <property type="entry name" value="UspA"/>
</dbReference>
<keyword evidence="4" id="KW-1185">Reference proteome</keyword>
<organism evidence="3 4">
    <name type="scientific">Luteibacter jiangsuensis</name>
    <dbReference type="NCBI Taxonomy" id="637577"/>
    <lineage>
        <taxon>Bacteria</taxon>
        <taxon>Pseudomonadati</taxon>
        <taxon>Pseudomonadota</taxon>
        <taxon>Gammaproteobacteria</taxon>
        <taxon>Lysobacterales</taxon>
        <taxon>Rhodanobacteraceae</taxon>
        <taxon>Luteibacter</taxon>
    </lineage>
</organism>
<comment type="caution">
    <text evidence="3">The sequence shown here is derived from an EMBL/GenBank/DDBJ whole genome shotgun (WGS) entry which is preliminary data.</text>
</comment>
<evidence type="ECO:0000259" key="2">
    <source>
        <dbReference type="Pfam" id="PF00582"/>
    </source>
</evidence>
<accession>A0ABX0PY10</accession>
<comment type="similarity">
    <text evidence="1">Belongs to the universal stress protein A family.</text>
</comment>
<dbReference type="Proteomes" id="UP001429601">
    <property type="component" value="Unassembled WGS sequence"/>
</dbReference>
<dbReference type="PANTHER" id="PTHR46268:SF6">
    <property type="entry name" value="UNIVERSAL STRESS PROTEIN UP12"/>
    <property type="match status" value="1"/>
</dbReference>
<dbReference type="Pfam" id="PF00582">
    <property type="entry name" value="Usp"/>
    <property type="match status" value="2"/>
</dbReference>
<dbReference type="RefSeq" id="WP_167122077.1">
    <property type="nucleotide sequence ID" value="NZ_JAAQQR010000001.1"/>
</dbReference>
<dbReference type="PANTHER" id="PTHR46268">
    <property type="entry name" value="STRESS RESPONSE PROTEIN NHAX"/>
    <property type="match status" value="1"/>
</dbReference>
<feature type="domain" description="UspA" evidence="2">
    <location>
        <begin position="152"/>
        <end position="292"/>
    </location>
</feature>